<name>A0A2S7A0P4_9XANT</name>
<evidence type="ECO:0000313" key="2">
    <source>
        <dbReference type="EMBL" id="PPT99184.1"/>
    </source>
</evidence>
<feature type="region of interest" description="Disordered" evidence="1">
    <location>
        <begin position="1"/>
        <end position="47"/>
    </location>
</feature>
<comment type="caution">
    <text evidence="2">The sequence shown here is derived from an EMBL/GenBank/DDBJ whole genome shotgun (WGS) entry which is preliminary data.</text>
</comment>
<organism evidence="2 3">
    <name type="scientific">Xanthomonas arboricola pv. guizotiae</name>
    <dbReference type="NCBI Taxonomy" id="487867"/>
    <lineage>
        <taxon>Bacteria</taxon>
        <taxon>Pseudomonadati</taxon>
        <taxon>Pseudomonadota</taxon>
        <taxon>Gammaproteobacteria</taxon>
        <taxon>Lysobacterales</taxon>
        <taxon>Lysobacteraceae</taxon>
        <taxon>Xanthomonas</taxon>
    </lineage>
</organism>
<feature type="compositionally biased region" description="Basic and acidic residues" evidence="1">
    <location>
        <begin position="7"/>
        <end position="19"/>
    </location>
</feature>
<protein>
    <submittedName>
        <fullName evidence="2">Uncharacterized protein</fullName>
    </submittedName>
</protein>
<reference evidence="2 3" key="1">
    <citation type="submission" date="2016-08" db="EMBL/GenBank/DDBJ databases">
        <title>Evolution of the type three secretion system and type three effector repertoires in Xanthomonas.</title>
        <authorList>
            <person name="Merda D."/>
            <person name="Briand M."/>
            <person name="Bosis E."/>
            <person name="Rousseau C."/>
            <person name="Portier P."/>
            <person name="Jacques M.-A."/>
            <person name="Fischer-Le Saux M."/>
        </authorList>
    </citation>
    <scope>NUCLEOTIDE SEQUENCE [LARGE SCALE GENOMIC DNA]</scope>
    <source>
        <strain evidence="2 3">CFBP 7409</strain>
    </source>
</reference>
<gene>
    <name evidence="2" type="ORF">XarbCFBP7409_11370</name>
</gene>
<dbReference type="AlphaFoldDB" id="A0A2S7A0P4"/>
<accession>A0A2S7A0P4</accession>
<dbReference type="EMBL" id="MDSL01000021">
    <property type="protein sequence ID" value="PPT99184.1"/>
    <property type="molecule type" value="Genomic_DNA"/>
</dbReference>
<sequence>MGAWVRGQDRPHAEGETRGDVAVALTPGRMETRPQGISDRRDRQATVATSTRLVVEDGKAGAVEA</sequence>
<evidence type="ECO:0000256" key="1">
    <source>
        <dbReference type="SAM" id="MobiDB-lite"/>
    </source>
</evidence>
<proteinExistence type="predicted"/>
<evidence type="ECO:0000313" key="3">
    <source>
        <dbReference type="Proteomes" id="UP000238049"/>
    </source>
</evidence>
<dbReference type="Proteomes" id="UP000238049">
    <property type="component" value="Unassembled WGS sequence"/>
</dbReference>